<sequence length="269" mass="30611">MPPSQMHPDRRVWAQISNDGTDSSGTSSSGSDDSEDSSSDDEPPAKTRARRSNELVCTTIETDENATDGFRSEPFYSMMKESFNNAVLSDVTVCIRTLRVPAHSFVLAAQCSYFKNTLTKGGLKNESVKEFRYDGDQPHAYWRMLEYLYKGDYGIIPAAEINEPDDQLICRHIHVYVIAEALEIDGLQRLATERFKRCVKEDQLDKTFVTCIKLVFKHTKVRDNMLRKEVMSIVSRHPKALWEIDTFRGLVHLGQDFTVDFVAGLLEDK</sequence>
<evidence type="ECO:0000313" key="3">
    <source>
        <dbReference type="EMBL" id="TQV92389.1"/>
    </source>
</evidence>
<dbReference type="Pfam" id="PF00651">
    <property type="entry name" value="BTB"/>
    <property type="match status" value="1"/>
</dbReference>
<feature type="compositionally biased region" description="Low complexity" evidence="1">
    <location>
        <begin position="19"/>
        <end position="31"/>
    </location>
</feature>
<dbReference type="InterPro" id="IPR011333">
    <property type="entry name" value="SKP1/BTB/POZ_sf"/>
</dbReference>
<dbReference type="PANTHER" id="PTHR47843:SF5">
    <property type="entry name" value="BTB_POZ DOMAIN PROTEIN"/>
    <property type="match status" value="1"/>
</dbReference>
<evidence type="ECO:0000256" key="1">
    <source>
        <dbReference type="SAM" id="MobiDB-lite"/>
    </source>
</evidence>
<reference evidence="3 4" key="1">
    <citation type="journal article" date="2019" name="Appl. Microbiol. Biotechnol.">
        <title>Genome sequence of Isaria javanica and comparative genome analysis insights into family S53 peptidase evolution in fungal entomopathogens.</title>
        <authorList>
            <person name="Lin R."/>
            <person name="Zhang X."/>
            <person name="Xin B."/>
            <person name="Zou M."/>
            <person name="Gao Y."/>
            <person name="Qin F."/>
            <person name="Hu Q."/>
            <person name="Xie B."/>
            <person name="Cheng X."/>
        </authorList>
    </citation>
    <scope>NUCLEOTIDE SEQUENCE [LARGE SCALE GENOMIC DNA]</scope>
    <source>
        <strain evidence="3 4">IJ1G</strain>
    </source>
</reference>
<dbReference type="Proteomes" id="UP000315783">
    <property type="component" value="Unassembled WGS sequence"/>
</dbReference>
<dbReference type="CDD" id="cd18186">
    <property type="entry name" value="BTB_POZ_ZBTB_KLHL-like"/>
    <property type="match status" value="1"/>
</dbReference>
<dbReference type="InterPro" id="IPR000210">
    <property type="entry name" value="BTB/POZ_dom"/>
</dbReference>
<proteinExistence type="predicted"/>
<evidence type="ECO:0000313" key="4">
    <source>
        <dbReference type="Proteomes" id="UP000315783"/>
    </source>
</evidence>
<dbReference type="EMBL" id="SPUK01000015">
    <property type="protein sequence ID" value="TQV92389.1"/>
    <property type="molecule type" value="Genomic_DNA"/>
</dbReference>
<feature type="region of interest" description="Disordered" evidence="1">
    <location>
        <begin position="1"/>
        <end position="52"/>
    </location>
</feature>
<dbReference type="SUPFAM" id="SSF54695">
    <property type="entry name" value="POZ domain"/>
    <property type="match status" value="1"/>
</dbReference>
<comment type="caution">
    <text evidence="3">The sequence shown here is derived from an EMBL/GenBank/DDBJ whole genome shotgun (WGS) entry which is preliminary data.</text>
</comment>
<dbReference type="PANTHER" id="PTHR47843">
    <property type="entry name" value="BTB DOMAIN-CONTAINING PROTEIN-RELATED"/>
    <property type="match status" value="1"/>
</dbReference>
<accession>A0A545USE3</accession>
<dbReference type="PROSITE" id="PS50097">
    <property type="entry name" value="BTB"/>
    <property type="match status" value="1"/>
</dbReference>
<feature type="compositionally biased region" description="Acidic residues" evidence="1">
    <location>
        <begin position="32"/>
        <end position="42"/>
    </location>
</feature>
<dbReference type="SMART" id="SM00225">
    <property type="entry name" value="BTB"/>
    <property type="match status" value="1"/>
</dbReference>
<dbReference type="AlphaFoldDB" id="A0A545USE3"/>
<dbReference type="Gene3D" id="3.30.710.10">
    <property type="entry name" value="Potassium Channel Kv1.1, Chain A"/>
    <property type="match status" value="1"/>
</dbReference>
<feature type="domain" description="BTB" evidence="2">
    <location>
        <begin position="89"/>
        <end position="157"/>
    </location>
</feature>
<organism evidence="3 4">
    <name type="scientific">Cordyceps javanica</name>
    <dbReference type="NCBI Taxonomy" id="43265"/>
    <lineage>
        <taxon>Eukaryota</taxon>
        <taxon>Fungi</taxon>
        <taxon>Dikarya</taxon>
        <taxon>Ascomycota</taxon>
        <taxon>Pezizomycotina</taxon>
        <taxon>Sordariomycetes</taxon>
        <taxon>Hypocreomycetidae</taxon>
        <taxon>Hypocreales</taxon>
        <taxon>Cordycipitaceae</taxon>
        <taxon>Cordyceps</taxon>
    </lineage>
</organism>
<name>A0A545USE3_9HYPO</name>
<keyword evidence="4" id="KW-1185">Reference proteome</keyword>
<dbReference type="OrthoDB" id="6359816at2759"/>
<protein>
    <submittedName>
        <fullName evidence="3">BTB/POZ fold domain-containing protein</fullName>
    </submittedName>
</protein>
<evidence type="ECO:0000259" key="2">
    <source>
        <dbReference type="PROSITE" id="PS50097"/>
    </source>
</evidence>
<gene>
    <name evidence="3" type="ORF">IF1G_08907</name>
</gene>
<dbReference type="STRING" id="43265.A0A545USE3"/>